<reference evidence="2" key="1">
    <citation type="submission" date="2017-09" db="EMBL/GenBank/DDBJ databases">
        <title>Depth-based differentiation of microbial function through sediment-hosted aquifers and enrichment of novel symbionts in the deep terrestrial subsurface.</title>
        <authorList>
            <person name="Probst A.J."/>
            <person name="Ladd B."/>
            <person name="Jarett J.K."/>
            <person name="Geller-Mcgrath D.E."/>
            <person name="Sieber C.M.K."/>
            <person name="Emerson J.B."/>
            <person name="Anantharaman K."/>
            <person name="Thomas B.C."/>
            <person name="Malmstrom R."/>
            <person name="Stieglmeier M."/>
            <person name="Klingl A."/>
            <person name="Woyke T."/>
            <person name="Ryan C.M."/>
            <person name="Banfield J.F."/>
        </authorList>
    </citation>
    <scope>NUCLEOTIDE SEQUENCE [LARGE SCALE GENOMIC DNA]</scope>
</reference>
<proteinExistence type="predicted"/>
<dbReference type="Gene3D" id="3.90.1140.10">
    <property type="entry name" value="Cyclic phosphodiesterase"/>
    <property type="match status" value="1"/>
</dbReference>
<evidence type="ECO:0008006" key="3">
    <source>
        <dbReference type="Google" id="ProtNLM"/>
    </source>
</evidence>
<protein>
    <recommendedName>
        <fullName evidence="3">RNA 2',3'-cyclic phosphodiesterase</fullName>
    </recommendedName>
</protein>
<accession>A0A2M7H179</accession>
<evidence type="ECO:0000313" key="1">
    <source>
        <dbReference type="EMBL" id="PIW34936.1"/>
    </source>
</evidence>
<feature type="non-terminal residue" evidence="1">
    <location>
        <position position="1"/>
    </location>
</feature>
<organism evidence="1 2">
    <name type="scientific">Candidatus Nealsonbacteria bacterium CG15_BIG_FIL_POST_REV_8_21_14_020_37_12</name>
    <dbReference type="NCBI Taxonomy" id="1974716"/>
    <lineage>
        <taxon>Bacteria</taxon>
        <taxon>Candidatus Nealsoniibacteriota</taxon>
    </lineage>
</organism>
<dbReference type="AlphaFoldDB" id="A0A2M7H179"/>
<feature type="non-terminal residue" evidence="1">
    <location>
        <position position="94"/>
    </location>
</feature>
<dbReference type="SUPFAM" id="SSF55144">
    <property type="entry name" value="LigT-like"/>
    <property type="match status" value="1"/>
</dbReference>
<sequence>GSLSDEELLGVLKITKTVTQRHEPFSISLIKIYYGPPKKMPPRMVWAEGEKSEELGKLQSDLENSLLASPIKGLESESRSYAPHITLGRIKAWE</sequence>
<dbReference type="Pfam" id="PF13563">
    <property type="entry name" value="2_5_RNA_ligase2"/>
    <property type="match status" value="1"/>
</dbReference>
<name>A0A2M7H179_9BACT</name>
<evidence type="ECO:0000313" key="2">
    <source>
        <dbReference type="Proteomes" id="UP000230215"/>
    </source>
</evidence>
<dbReference type="InterPro" id="IPR009097">
    <property type="entry name" value="Cyclic_Pdiesterase"/>
</dbReference>
<comment type="caution">
    <text evidence="1">The sequence shown here is derived from an EMBL/GenBank/DDBJ whole genome shotgun (WGS) entry which is preliminary data.</text>
</comment>
<dbReference type="EMBL" id="PFGB01000054">
    <property type="protein sequence ID" value="PIW34936.1"/>
    <property type="molecule type" value="Genomic_DNA"/>
</dbReference>
<dbReference type="Proteomes" id="UP000230215">
    <property type="component" value="Unassembled WGS sequence"/>
</dbReference>
<gene>
    <name evidence="1" type="ORF">COW25_01690</name>
</gene>